<proteinExistence type="predicted"/>
<dbReference type="RefSeq" id="WP_148860535.1">
    <property type="nucleotide sequence ID" value="NZ_PHNJ01000022.1"/>
</dbReference>
<keyword evidence="3" id="KW-1185">Reference proteome</keyword>
<feature type="transmembrane region" description="Helical" evidence="1">
    <location>
        <begin position="46"/>
        <end position="65"/>
    </location>
</feature>
<dbReference type="Proteomes" id="UP000766904">
    <property type="component" value="Unassembled WGS sequence"/>
</dbReference>
<dbReference type="EMBL" id="PHNJ01000022">
    <property type="protein sequence ID" value="TYL36121.1"/>
    <property type="molecule type" value="Genomic_DNA"/>
</dbReference>
<protein>
    <recommendedName>
        <fullName evidence="4">DUF2243 domain-containing protein</fullName>
    </recommendedName>
</protein>
<organism evidence="2 3">
    <name type="scientific">Natronococcus pandeyae</name>
    <dbReference type="NCBI Taxonomy" id="2055836"/>
    <lineage>
        <taxon>Archaea</taxon>
        <taxon>Methanobacteriati</taxon>
        <taxon>Methanobacteriota</taxon>
        <taxon>Stenosarchaea group</taxon>
        <taxon>Halobacteria</taxon>
        <taxon>Halobacteriales</taxon>
        <taxon>Natrialbaceae</taxon>
        <taxon>Natronococcus</taxon>
    </lineage>
</organism>
<comment type="caution">
    <text evidence="2">The sequence shown here is derived from an EMBL/GenBank/DDBJ whole genome shotgun (WGS) entry which is preliminary data.</text>
</comment>
<accession>A0A8J8PYG3</accession>
<keyword evidence="1" id="KW-0812">Transmembrane</keyword>
<gene>
    <name evidence="2" type="ORF">CV102_24120</name>
</gene>
<sequence>MNDRTDAMLNGALMVIGAAAVVDTVVFHWVLEWHRLIEGAPDPELFFLELGVVLVGGILFAVGAARERRARRR</sequence>
<evidence type="ECO:0008006" key="4">
    <source>
        <dbReference type="Google" id="ProtNLM"/>
    </source>
</evidence>
<evidence type="ECO:0000313" key="3">
    <source>
        <dbReference type="Proteomes" id="UP000766904"/>
    </source>
</evidence>
<evidence type="ECO:0000256" key="1">
    <source>
        <dbReference type="SAM" id="Phobius"/>
    </source>
</evidence>
<evidence type="ECO:0000313" key="2">
    <source>
        <dbReference type="EMBL" id="TYL36121.1"/>
    </source>
</evidence>
<reference evidence="2" key="1">
    <citation type="submission" date="2017-11" db="EMBL/GenBank/DDBJ databases">
        <authorList>
            <person name="Kajale S.C."/>
            <person name="Sharma A."/>
        </authorList>
    </citation>
    <scope>NUCLEOTIDE SEQUENCE</scope>
    <source>
        <strain evidence="2">LS1_42</strain>
    </source>
</reference>
<keyword evidence="1" id="KW-1133">Transmembrane helix</keyword>
<keyword evidence="1" id="KW-0472">Membrane</keyword>
<feature type="transmembrane region" description="Helical" evidence="1">
    <location>
        <begin position="12"/>
        <end position="31"/>
    </location>
</feature>
<dbReference type="InterPro" id="IPR018719">
    <property type="entry name" value="DUF2243_membrane"/>
</dbReference>
<dbReference type="AlphaFoldDB" id="A0A8J8PYG3"/>
<dbReference type="Pfam" id="PF10002">
    <property type="entry name" value="DUF2243"/>
    <property type="match status" value="1"/>
</dbReference>
<name>A0A8J8PYG3_9EURY</name>